<reference evidence="2 3" key="1">
    <citation type="journal article" date="2019" name="Nat. Ecol. Evol.">
        <title>Megaphylogeny resolves global patterns of mushroom evolution.</title>
        <authorList>
            <person name="Varga T."/>
            <person name="Krizsan K."/>
            <person name="Foldi C."/>
            <person name="Dima B."/>
            <person name="Sanchez-Garcia M."/>
            <person name="Sanchez-Ramirez S."/>
            <person name="Szollosi G.J."/>
            <person name="Szarkandi J.G."/>
            <person name="Papp V."/>
            <person name="Albert L."/>
            <person name="Andreopoulos W."/>
            <person name="Angelini C."/>
            <person name="Antonin V."/>
            <person name="Barry K.W."/>
            <person name="Bougher N.L."/>
            <person name="Buchanan P."/>
            <person name="Buyck B."/>
            <person name="Bense V."/>
            <person name="Catcheside P."/>
            <person name="Chovatia M."/>
            <person name="Cooper J."/>
            <person name="Damon W."/>
            <person name="Desjardin D."/>
            <person name="Finy P."/>
            <person name="Geml J."/>
            <person name="Haridas S."/>
            <person name="Hughes K."/>
            <person name="Justo A."/>
            <person name="Karasinski D."/>
            <person name="Kautmanova I."/>
            <person name="Kiss B."/>
            <person name="Kocsube S."/>
            <person name="Kotiranta H."/>
            <person name="LaButti K.M."/>
            <person name="Lechner B.E."/>
            <person name="Liimatainen K."/>
            <person name="Lipzen A."/>
            <person name="Lukacs Z."/>
            <person name="Mihaltcheva S."/>
            <person name="Morgado L.N."/>
            <person name="Niskanen T."/>
            <person name="Noordeloos M.E."/>
            <person name="Ohm R.A."/>
            <person name="Ortiz-Santana B."/>
            <person name="Ovrebo C."/>
            <person name="Racz N."/>
            <person name="Riley R."/>
            <person name="Savchenko A."/>
            <person name="Shiryaev A."/>
            <person name="Soop K."/>
            <person name="Spirin V."/>
            <person name="Szebenyi C."/>
            <person name="Tomsovsky M."/>
            <person name="Tulloss R.E."/>
            <person name="Uehling J."/>
            <person name="Grigoriev I.V."/>
            <person name="Vagvolgyi C."/>
            <person name="Papp T."/>
            <person name="Martin F.M."/>
            <person name="Miettinen O."/>
            <person name="Hibbett D.S."/>
            <person name="Nagy L.G."/>
        </authorList>
    </citation>
    <scope>NUCLEOTIDE SEQUENCE [LARGE SCALE GENOMIC DNA]</scope>
    <source>
        <strain evidence="2 3">CBS 962.96</strain>
    </source>
</reference>
<dbReference type="AlphaFoldDB" id="A0A4S8LDT6"/>
<accession>A0A4S8LDT6</accession>
<sequence>MEQPNPTTHDDELRRQQTPVPHATGEPISRASSRSSNASSASRSAYPGVPEDILDHIDEARAARDQALADWNAARQDPNVTQTREAELGSEYLDAQQELDRAKHQRRLFYVGRPTGLSTGTTTPRLAAPTPLRAVSELLEIHLEEREEPGAGSTQDRPATGQLGALERALAQAMQQLGQDRGEQESLDQYLARMRAFDRQHRTPSGSAGVYRPPHMRGRTAEPDEGSADADNEREAPNLVPPNGMIQEILEEYRETLKQGLRR</sequence>
<feature type="compositionally biased region" description="Low complexity" evidence="1">
    <location>
        <begin position="29"/>
        <end position="45"/>
    </location>
</feature>
<keyword evidence="3" id="KW-1185">Reference proteome</keyword>
<gene>
    <name evidence="2" type="ORF">K435DRAFT_804572</name>
</gene>
<name>A0A4S8LDT6_DENBC</name>
<evidence type="ECO:0000313" key="2">
    <source>
        <dbReference type="EMBL" id="THU87126.1"/>
    </source>
</evidence>
<organism evidence="2 3">
    <name type="scientific">Dendrothele bispora (strain CBS 962.96)</name>
    <dbReference type="NCBI Taxonomy" id="1314807"/>
    <lineage>
        <taxon>Eukaryota</taxon>
        <taxon>Fungi</taxon>
        <taxon>Dikarya</taxon>
        <taxon>Basidiomycota</taxon>
        <taxon>Agaricomycotina</taxon>
        <taxon>Agaricomycetes</taxon>
        <taxon>Agaricomycetidae</taxon>
        <taxon>Agaricales</taxon>
        <taxon>Agaricales incertae sedis</taxon>
        <taxon>Dendrothele</taxon>
    </lineage>
</organism>
<dbReference type="EMBL" id="ML179463">
    <property type="protein sequence ID" value="THU87126.1"/>
    <property type="molecule type" value="Genomic_DNA"/>
</dbReference>
<dbReference type="Proteomes" id="UP000297245">
    <property type="component" value="Unassembled WGS sequence"/>
</dbReference>
<feature type="region of interest" description="Disordered" evidence="1">
    <location>
        <begin position="1"/>
        <end position="53"/>
    </location>
</feature>
<evidence type="ECO:0000313" key="3">
    <source>
        <dbReference type="Proteomes" id="UP000297245"/>
    </source>
</evidence>
<proteinExistence type="predicted"/>
<evidence type="ECO:0000256" key="1">
    <source>
        <dbReference type="SAM" id="MobiDB-lite"/>
    </source>
</evidence>
<feature type="region of interest" description="Disordered" evidence="1">
    <location>
        <begin position="198"/>
        <end position="246"/>
    </location>
</feature>
<protein>
    <submittedName>
        <fullName evidence="2">Uncharacterized protein</fullName>
    </submittedName>
</protein>